<organism evidence="3 4">
    <name type="scientific">Reichenbachiella agarivorans</name>
    <dbReference type="NCBI Taxonomy" id="2979464"/>
    <lineage>
        <taxon>Bacteria</taxon>
        <taxon>Pseudomonadati</taxon>
        <taxon>Bacteroidota</taxon>
        <taxon>Cytophagia</taxon>
        <taxon>Cytophagales</taxon>
        <taxon>Reichenbachiellaceae</taxon>
        <taxon>Reichenbachiella</taxon>
    </lineage>
</organism>
<protein>
    <submittedName>
        <fullName evidence="3">PorT family protein</fullName>
    </submittedName>
</protein>
<feature type="chain" id="PRO_5045268221" evidence="1">
    <location>
        <begin position="23"/>
        <end position="226"/>
    </location>
</feature>
<dbReference type="Pfam" id="PF13568">
    <property type="entry name" value="OMP_b-brl_2"/>
    <property type="match status" value="1"/>
</dbReference>
<evidence type="ECO:0000259" key="2">
    <source>
        <dbReference type="Pfam" id="PF13568"/>
    </source>
</evidence>
<feature type="domain" description="Outer membrane protein beta-barrel" evidence="2">
    <location>
        <begin position="22"/>
        <end position="193"/>
    </location>
</feature>
<reference evidence="3" key="1">
    <citation type="submission" date="2022-09" db="EMBL/GenBank/DDBJ databases">
        <title>Comparative genomics and taxonomic characterization of three novel marine species of genus Reichenbachiella exhibiting antioxidant and polysaccharide degradation activities.</title>
        <authorList>
            <person name="Muhammad N."/>
            <person name="Lee Y.-J."/>
            <person name="Ko J."/>
            <person name="Kim S.-G."/>
        </authorList>
    </citation>
    <scope>NUCLEOTIDE SEQUENCE</scope>
    <source>
        <strain evidence="3">BKB1-1</strain>
    </source>
</reference>
<gene>
    <name evidence="3" type="ORF">N6H18_00685</name>
</gene>
<accession>A0ABY6CPP4</accession>
<evidence type="ECO:0000256" key="1">
    <source>
        <dbReference type="SAM" id="SignalP"/>
    </source>
</evidence>
<dbReference type="InterPro" id="IPR025665">
    <property type="entry name" value="Beta-barrel_OMP_2"/>
</dbReference>
<feature type="signal peptide" evidence="1">
    <location>
        <begin position="1"/>
        <end position="22"/>
    </location>
</feature>
<keyword evidence="1" id="KW-0732">Signal</keyword>
<sequence length="226" mass="25443">MKIRSLFSLLIILVVSTTVTTAQDSRKTYVGVKGGYNFSQVNLYHSFNGYVMKQGVQTGYQGGIIVMNYLRNHIGIQAELNYTQKGYIQKFDNGQPDYESQFNYVDLPFLFNLHTGKNKLHVFINAGCFFEYLINVESSSEPSDTGGYDFDPYDKDRDPNFGYGFRGGAGVFYDSRVGTFMLEGSFNYSLSNYLDPVTFDSGVPTLSNHYLLGITVGYLISFGELK</sequence>
<evidence type="ECO:0000313" key="3">
    <source>
        <dbReference type="EMBL" id="UXP32491.1"/>
    </source>
</evidence>
<evidence type="ECO:0000313" key="4">
    <source>
        <dbReference type="Proteomes" id="UP001065174"/>
    </source>
</evidence>
<dbReference type="EMBL" id="CP106679">
    <property type="protein sequence ID" value="UXP32491.1"/>
    <property type="molecule type" value="Genomic_DNA"/>
</dbReference>
<name>A0ABY6CPP4_9BACT</name>
<dbReference type="RefSeq" id="WP_262309926.1">
    <property type="nucleotide sequence ID" value="NZ_CP106679.1"/>
</dbReference>
<keyword evidence="4" id="KW-1185">Reference proteome</keyword>
<dbReference type="Proteomes" id="UP001065174">
    <property type="component" value="Chromosome"/>
</dbReference>
<proteinExistence type="predicted"/>